<sequence length="112" mass="13078">MKAIFVELPAFEANRSAYLSDDEYRILQNALLLFPTCGDVIMHTGGLRKLRFLDRQRNTGQRGGTRIIYYWWLAKSHFLLITLYGKSEVNDLTFDQKKMLGLLLKQHKAKQE</sequence>
<protein>
    <submittedName>
        <fullName evidence="1">Toxin</fullName>
    </submittedName>
</protein>
<proteinExistence type="predicted"/>
<evidence type="ECO:0000313" key="2">
    <source>
        <dbReference type="Proteomes" id="UP000739284"/>
    </source>
</evidence>
<dbReference type="PIRSF" id="PIRSF039032">
    <property type="entry name" value="HigB-2"/>
    <property type="match status" value="1"/>
</dbReference>
<dbReference type="InterPro" id="IPR009387">
    <property type="entry name" value="HigB-2"/>
</dbReference>
<dbReference type="Proteomes" id="UP000739284">
    <property type="component" value="Unassembled WGS sequence"/>
</dbReference>
<evidence type="ECO:0000313" key="1">
    <source>
        <dbReference type="EMBL" id="MBU9843989.1"/>
    </source>
</evidence>
<dbReference type="RefSeq" id="WP_217147961.1">
    <property type="nucleotide sequence ID" value="NZ_JAFMOY010000106.1"/>
</dbReference>
<name>A0ABS6LAM7_9GAMM</name>
<gene>
    <name evidence="1" type="ORF">J1784_03045</name>
</gene>
<accession>A0ABS6LAM7</accession>
<dbReference type="EMBL" id="JAFMOY010000106">
    <property type="protein sequence ID" value="MBU9843989.1"/>
    <property type="molecule type" value="Genomic_DNA"/>
</dbReference>
<reference evidence="1 2" key="1">
    <citation type="submission" date="2021-03" db="EMBL/GenBank/DDBJ databases">
        <title>Five novel Rahnella species.</title>
        <authorList>
            <person name="Brady C."/>
            <person name="Asselin J."/>
            <person name="Beer S."/>
            <person name="Bruberg M.B."/>
            <person name="Crampton B."/>
            <person name="Venter S."/>
            <person name="Arnold D."/>
            <person name="Denman S."/>
        </authorList>
    </citation>
    <scope>NUCLEOTIDE SEQUENCE [LARGE SCALE GENOMIC DNA]</scope>
    <source>
        <strain evidence="1 2">FRB 231</strain>
    </source>
</reference>
<comment type="caution">
    <text evidence="1">The sequence shown here is derived from an EMBL/GenBank/DDBJ whole genome shotgun (WGS) entry which is preliminary data.</text>
</comment>
<keyword evidence="2" id="KW-1185">Reference proteome</keyword>
<organism evidence="1 2">
    <name type="scientific">Rahnella ecdela</name>
    <dbReference type="NCBI Taxonomy" id="2816250"/>
    <lineage>
        <taxon>Bacteria</taxon>
        <taxon>Pseudomonadati</taxon>
        <taxon>Pseudomonadota</taxon>
        <taxon>Gammaproteobacteria</taxon>
        <taxon>Enterobacterales</taxon>
        <taxon>Yersiniaceae</taxon>
        <taxon>Rahnella</taxon>
    </lineage>
</organism>